<dbReference type="STRING" id="1121451.DESAM_21567"/>
<keyword evidence="3" id="KW-0966">Cell projection</keyword>
<reference evidence="3 4" key="1">
    <citation type="submission" date="2012-10" db="EMBL/GenBank/DDBJ databases">
        <authorList>
            <person name="Genoscope - CEA"/>
        </authorList>
    </citation>
    <scope>NUCLEOTIDE SEQUENCE [LARGE SCALE GENOMIC DNA]</scope>
    <source>
        <strain evidence="4">AM13 / DSM 14728</strain>
    </source>
</reference>
<dbReference type="eggNOG" id="COG3144">
    <property type="taxonomic scope" value="Bacteria"/>
</dbReference>
<name>L0RAR6_9BACT</name>
<keyword evidence="3" id="KW-0282">Flagellum</keyword>
<dbReference type="Proteomes" id="UP000010808">
    <property type="component" value="Chromosome"/>
</dbReference>
<dbReference type="HOGENOM" id="CLU_467503_0_0_7"/>
<keyword evidence="3" id="KW-0969">Cilium</keyword>
<keyword evidence="4" id="KW-1185">Reference proteome</keyword>
<dbReference type="AlphaFoldDB" id="L0RAR6"/>
<dbReference type="PATRIC" id="fig|1121451.3.peg.1805"/>
<dbReference type="RefSeq" id="WP_015336447.1">
    <property type="nucleotide sequence ID" value="NC_020055.1"/>
</dbReference>
<dbReference type="KEGG" id="dhy:DESAM_21567"/>
<evidence type="ECO:0000259" key="2">
    <source>
        <dbReference type="Pfam" id="PF02120"/>
    </source>
</evidence>
<dbReference type="CDD" id="cd17470">
    <property type="entry name" value="T3SS_Flik_C"/>
    <property type="match status" value="1"/>
</dbReference>
<evidence type="ECO:0000313" key="3">
    <source>
        <dbReference type="EMBL" id="CCO23844.1"/>
    </source>
</evidence>
<proteinExistence type="predicted"/>
<dbReference type="OrthoDB" id="5468982at2"/>
<gene>
    <name evidence="3" type="ORF">DESAM_21567</name>
</gene>
<evidence type="ECO:0000313" key="4">
    <source>
        <dbReference type="Proteomes" id="UP000010808"/>
    </source>
</evidence>
<dbReference type="Pfam" id="PF02120">
    <property type="entry name" value="Flg_hook"/>
    <property type="match status" value="1"/>
</dbReference>
<dbReference type="EMBL" id="FO203522">
    <property type="protein sequence ID" value="CCO23844.1"/>
    <property type="molecule type" value="Genomic_DNA"/>
</dbReference>
<protein>
    <submittedName>
        <fullName evidence="3">Flagellar hook-length control protein</fullName>
    </submittedName>
</protein>
<dbReference type="Gene3D" id="3.30.750.140">
    <property type="match status" value="1"/>
</dbReference>
<evidence type="ECO:0000256" key="1">
    <source>
        <dbReference type="SAM" id="MobiDB-lite"/>
    </source>
</evidence>
<feature type="region of interest" description="Disordered" evidence="1">
    <location>
        <begin position="315"/>
        <end position="368"/>
    </location>
</feature>
<feature type="domain" description="Flagellar hook-length control protein-like C-terminal" evidence="2">
    <location>
        <begin position="448"/>
        <end position="526"/>
    </location>
</feature>
<dbReference type="InterPro" id="IPR038610">
    <property type="entry name" value="FliK-like_C_sf"/>
</dbReference>
<accession>L0RAR6</accession>
<dbReference type="InterPro" id="IPR021136">
    <property type="entry name" value="Flagellar_hook_control-like_C"/>
</dbReference>
<sequence length="588" mass="64244">MKILPHLDQKNQDLSSFMDRTSLIEDSYRSAMFDSFLYSSQSAAETVYQPVEDTVNSFESAYDKAESISYETERAASYIDEAAENVALQAVDEQPQDLQVSREDWNEIKEELEGYGIDKKDIADLEEKVMSENGMTYGQLVSELTGMMKSLKGITLTPVQEQNLNAVFSKLGFSADESKSMLASISQGKMGDVIEKMQSKLAALADAQKIQLTESETSTLSNIFKLSGENGKKIAQIFAAENATAGDLKKGFALIKNALAQQAATQDAKDLKLVKTVGDSLRTAMEKASDQSPSNFRIASAEVITDSMGAAKDVSESVKNAAENAKNNGSESGNSGKDAANEFSRNGRDFDGDSGNGRNMAEADAKHGNRHWLEQALSDSKDVDSWSEFFGKISGDSLLKGDGSLNGNIFGDAIGTLQNAAKAAQAGKANPMWENTARSNVLEQLQEGAFKNLGQGRKQLTLQLNPHNLGTVNVMLQVKNKDVQAVIRAENPETAKVIAEQLEAVKQALEEQGLKVEKLEVQTGISDRETQGSWQNAQDHNQAQYREMMSEMRKRWQILRQEGSSLAQEMQNVQQTATISQSGLYIVA</sequence>
<organism evidence="3 4">
    <name type="scientific">Maridesulfovibrio hydrothermalis AM13 = DSM 14728</name>
    <dbReference type="NCBI Taxonomy" id="1121451"/>
    <lineage>
        <taxon>Bacteria</taxon>
        <taxon>Pseudomonadati</taxon>
        <taxon>Thermodesulfobacteriota</taxon>
        <taxon>Desulfovibrionia</taxon>
        <taxon>Desulfovibrionales</taxon>
        <taxon>Desulfovibrionaceae</taxon>
        <taxon>Maridesulfovibrio</taxon>
    </lineage>
</organism>
<feature type="compositionally biased region" description="Polar residues" evidence="1">
    <location>
        <begin position="325"/>
        <end position="335"/>
    </location>
</feature>